<name>A0A223LEE6_9CAUD</name>
<accession>A0A223LEE6</accession>
<dbReference type="EMBL" id="MF448340">
    <property type="protein sequence ID" value="ASU00414.1"/>
    <property type="molecule type" value="Genomic_DNA"/>
</dbReference>
<keyword evidence="2" id="KW-1185">Reference proteome</keyword>
<organism evidence="1 2">
    <name type="scientific">Aeromonas phage AS-zj</name>
    <dbReference type="NCBI Taxonomy" id="2024208"/>
    <lineage>
        <taxon>Viruses</taxon>
        <taxon>Duplodnaviria</taxon>
        <taxon>Heunggongvirae</taxon>
        <taxon>Uroviricota</taxon>
        <taxon>Caudoviricetes</taxon>
        <taxon>Pantevenvirales</taxon>
        <taxon>Straboviridae</taxon>
        <taxon>Emmerichvirinae</taxon>
        <taxon>Ceceduovirus</taxon>
        <taxon>Ceceduovirus aszj</taxon>
    </lineage>
</organism>
<evidence type="ECO:0000313" key="1">
    <source>
        <dbReference type="EMBL" id="ASU00414.1"/>
    </source>
</evidence>
<sequence>MIYHDTEKCCMNENGMIIAKIMEERIVSALSIFDNLPKNEIEEPLQAAFYDLTRSGYIQEIYHSEFCKLQDVEIPLTQSIRHEIHLIYTSCLNYQIVKYKMCRSFKGE</sequence>
<evidence type="ECO:0000313" key="2">
    <source>
        <dbReference type="Proteomes" id="UP000226092"/>
    </source>
</evidence>
<dbReference type="Proteomes" id="UP000226092">
    <property type="component" value="Segment"/>
</dbReference>
<proteinExistence type="predicted"/>
<protein>
    <submittedName>
        <fullName evidence="1">Uncharacterized protein</fullName>
    </submittedName>
</protein>
<reference evidence="1 2" key="1">
    <citation type="submission" date="2017-07" db="EMBL/GenBank/DDBJ databases">
        <title>In vitro design and evaluation of phage cocktails against multidrug-resistant Aeromonas salmonicida.</title>
        <authorList>
            <person name="Chen L."/>
            <person name="Yuan S."/>
            <person name="Ma Y."/>
        </authorList>
    </citation>
    <scope>NUCLEOTIDE SEQUENCE [LARGE SCALE GENOMIC DNA]</scope>
</reference>
<dbReference type="GeneID" id="55604505"/>
<dbReference type="KEGG" id="vg:55604505"/>
<dbReference type="RefSeq" id="YP_009834438.1">
    <property type="nucleotide sequence ID" value="NC_048673.1"/>
</dbReference>